<dbReference type="EMBL" id="JAHOGA010000010">
    <property type="protein sequence ID" value="MBV3488216.1"/>
    <property type="molecule type" value="Genomic_DNA"/>
</dbReference>
<feature type="domain" description="DUF5017" evidence="1">
    <location>
        <begin position="167"/>
        <end position="249"/>
    </location>
</feature>
<dbReference type="Proteomes" id="UP000470332">
    <property type="component" value="Unassembled WGS sequence"/>
</dbReference>
<dbReference type="PROSITE" id="PS51257">
    <property type="entry name" value="PROKAR_LIPOPROTEIN"/>
    <property type="match status" value="1"/>
</dbReference>
<dbReference type="EMBL" id="JAHPYS010000009">
    <property type="protein sequence ID" value="MBU9138365.1"/>
    <property type="molecule type" value="Genomic_DNA"/>
</dbReference>
<proteinExistence type="predicted"/>
<evidence type="ECO:0000313" key="9">
    <source>
        <dbReference type="EMBL" id="MCG4687301.1"/>
    </source>
</evidence>
<evidence type="ECO:0000313" key="13">
    <source>
        <dbReference type="EMBL" id="RHK89415.1"/>
    </source>
</evidence>
<gene>
    <name evidence="2" type="ORF">BvMPK_2451</name>
    <name evidence="13" type="ORF">DW043_05920</name>
    <name evidence="12" type="ORF">DW783_02455</name>
    <name evidence="11" type="ORF">DXD46_08385</name>
    <name evidence="14" type="ORF">EH214_00357</name>
    <name evidence="3" type="ORF">GAS37_05140</name>
    <name evidence="6" type="ORF">GAY79_08225</name>
    <name evidence="5" type="ORF">GAZ06_22015</name>
    <name evidence="4" type="ORF">GAZ09_21900</name>
    <name evidence="8" type="ORF">KSX14_06115</name>
    <name evidence="7" type="ORF">KTG10_06280</name>
    <name evidence="9" type="ORF">L0N01_01605</name>
    <name evidence="10" type="ORF">PL594_08140</name>
</gene>
<evidence type="ECO:0000313" key="7">
    <source>
        <dbReference type="EMBL" id="MBU9138365.1"/>
    </source>
</evidence>
<dbReference type="Proteomes" id="UP000468344">
    <property type="component" value="Unassembled WGS sequence"/>
</dbReference>
<organism evidence="2 15">
    <name type="scientific">Phocaeicola vulgatus</name>
    <name type="common">Bacteroides vulgatus</name>
    <dbReference type="NCBI Taxonomy" id="821"/>
    <lineage>
        <taxon>Bacteria</taxon>
        <taxon>Pseudomonadati</taxon>
        <taxon>Bacteroidota</taxon>
        <taxon>Bacteroidia</taxon>
        <taxon>Bacteroidales</taxon>
        <taxon>Bacteroidaceae</taxon>
        <taxon>Phocaeicola</taxon>
    </lineage>
</organism>
<dbReference type="EMBL" id="QROB01000006">
    <property type="protein sequence ID" value="RHK89415.1"/>
    <property type="molecule type" value="Genomic_DNA"/>
</dbReference>
<reference evidence="2 15" key="2">
    <citation type="journal article" date="2016" name="Genome Biol. Evol.">
        <title>Extensive mobilome-driven genome diversification in mouse gut-associated Bacteroides vulgatus mpk.</title>
        <authorList>
            <person name="Lange A."/>
            <person name="Beier S."/>
            <person name="Steimle A."/>
            <person name="Autenrieth I.B."/>
            <person name="Huson D.H."/>
            <person name="Frick J.S."/>
        </authorList>
    </citation>
    <scope>NUCLEOTIDE SEQUENCE [LARGE SCALE GENOMIC DNA]</scope>
    <source>
        <strain evidence="15">mpk</strain>
        <strain evidence="2">Mpk</strain>
    </source>
</reference>
<evidence type="ECO:0000313" key="14">
    <source>
        <dbReference type="EMBL" id="TSE50385.1"/>
    </source>
</evidence>
<dbReference type="Proteomes" id="UP000061587">
    <property type="component" value="Chromosome"/>
</dbReference>
<name>A0A0P0M304_PHOVU</name>
<dbReference type="Proteomes" id="UP001210999">
    <property type="component" value="Unassembled WGS sequence"/>
</dbReference>
<evidence type="ECO:0000313" key="10">
    <source>
        <dbReference type="EMBL" id="MDB0851471.1"/>
    </source>
</evidence>
<dbReference type="Proteomes" id="UP000483142">
    <property type="component" value="Unassembled WGS sequence"/>
</dbReference>
<dbReference type="EMBL" id="QSJM01000004">
    <property type="protein sequence ID" value="RHD84872.1"/>
    <property type="molecule type" value="Genomic_DNA"/>
</dbReference>
<dbReference type="EMBL" id="CP013020">
    <property type="protein sequence ID" value="ALK85046.1"/>
    <property type="molecule type" value="Genomic_DNA"/>
</dbReference>
<dbReference type="Proteomes" id="UP000736888">
    <property type="component" value="Unassembled WGS sequence"/>
</dbReference>
<sequence>MKKNIWMVLAAASLMTACDYNEKYFEGFDETDQSNVQKYTVEYTEKTFKETESAKDVIIPWLTQKYYTCDNGSFASVSYMQETTEIKEVPVLEQDFERNVVDKEATDVAGWLNYSVKGTAPWYDKAYSNNVYTECSAYKADGEVQSWIISPKFKAEVGDVFSFDVCIGNYKGDALKVYVSSTFQGNSGSITNKYTEWEDVTDNFSIPQEPVKGYGSMARAGSMKLDEFAGKNIYIAFVYEGAPDGVTTSVQIDNVLVMRNESETIVNKEVDEYDYKENEWVFKRTVPSGLLFETITMQKEDFQLVVDYVAANFDEGYLDTQKVGQGEYYYGASSAYGNWNAKGYTRKKYYDVTGAMANLTTDEEMDAYCIEQVKLGLVKFIELVHPEPVFVDGQVTNYKVISSIYTSTGTASYVAKIVWSEEESRFVLESLDEAE</sequence>
<evidence type="ECO:0000313" key="12">
    <source>
        <dbReference type="EMBL" id="RHD84872.1"/>
    </source>
</evidence>
<evidence type="ECO:0000313" key="17">
    <source>
        <dbReference type="Proteomes" id="UP000283429"/>
    </source>
</evidence>
<dbReference type="Proteomes" id="UP000758576">
    <property type="component" value="Unassembled WGS sequence"/>
</dbReference>
<dbReference type="Proteomes" id="UP000283429">
    <property type="component" value="Unassembled WGS sequence"/>
</dbReference>
<evidence type="ECO:0000313" key="20">
    <source>
        <dbReference type="Proteomes" id="UP000437431"/>
    </source>
</evidence>
<reference evidence="9" key="7">
    <citation type="submission" date="2022-01" db="EMBL/GenBank/DDBJ databases">
        <title>Collection of gut derived symbiotic bacterial strains cultured from healthy donors.</title>
        <authorList>
            <person name="Lin H."/>
            <person name="Kohout C."/>
            <person name="Waligurski E."/>
            <person name="Pamer E.G."/>
        </authorList>
    </citation>
    <scope>NUCLEOTIDE SEQUENCE</scope>
    <source>
        <strain evidence="9">DFI.6.72</strain>
    </source>
</reference>
<evidence type="ECO:0000313" key="6">
    <source>
        <dbReference type="EMBL" id="KAB6561398.1"/>
    </source>
</evidence>
<evidence type="ECO:0000313" key="18">
    <source>
        <dbReference type="Proteomes" id="UP000286392"/>
    </source>
</evidence>
<evidence type="ECO:0000313" key="23">
    <source>
        <dbReference type="Proteomes" id="UP000483142"/>
    </source>
</evidence>
<dbReference type="InterPro" id="IPR032185">
    <property type="entry name" value="DUF5017"/>
</dbReference>
<dbReference type="NCBIfam" id="NF038128">
    <property type="entry name" value="choice_anch_J"/>
    <property type="match status" value="1"/>
</dbReference>
<evidence type="ECO:0000313" key="2">
    <source>
        <dbReference type="EMBL" id="ALK85046.1"/>
    </source>
</evidence>
<dbReference type="EMBL" id="JAQKEI010000008">
    <property type="protein sequence ID" value="MDB0851471.1"/>
    <property type="molecule type" value="Genomic_DNA"/>
</dbReference>
<dbReference type="EMBL" id="RWHZ01000002">
    <property type="protein sequence ID" value="TSE50385.1"/>
    <property type="molecule type" value="Genomic_DNA"/>
</dbReference>
<evidence type="ECO:0000313" key="22">
    <source>
        <dbReference type="Proteomes" id="UP000470332"/>
    </source>
</evidence>
<accession>A0A0P0M304</accession>
<reference evidence="16 17" key="3">
    <citation type="submission" date="2018-08" db="EMBL/GenBank/DDBJ databases">
        <title>A genome reference for cultivated species of the human gut microbiota.</title>
        <authorList>
            <person name="Zou Y."/>
            <person name="Xue W."/>
            <person name="Luo G."/>
        </authorList>
    </citation>
    <scope>NUCLEOTIDE SEQUENCE [LARGE SCALE GENOMIC DNA]</scope>
    <source>
        <strain evidence="13 18">AF39-8AT</strain>
        <strain evidence="12 17">AM30-40</strain>
        <strain evidence="11 16">TM05-16</strain>
    </source>
</reference>
<evidence type="ECO:0000313" key="21">
    <source>
        <dbReference type="Proteomes" id="UP000468344"/>
    </source>
</evidence>
<dbReference type="EMBL" id="WDAY01000015">
    <property type="protein sequence ID" value="KAB6561398.1"/>
    <property type="molecule type" value="Genomic_DNA"/>
</dbReference>
<evidence type="ECO:0000313" key="8">
    <source>
        <dbReference type="EMBL" id="MBV3488216.1"/>
    </source>
</evidence>
<dbReference type="Gene3D" id="2.60.120.200">
    <property type="match status" value="1"/>
</dbReference>
<protein>
    <submittedName>
        <fullName evidence="10">Choice-of-anchor J domain-containing protein</fullName>
    </submittedName>
    <submittedName>
        <fullName evidence="3">DUF5017 domain-containing protein</fullName>
    </submittedName>
</protein>
<dbReference type="EMBL" id="JAKNGO010000002">
    <property type="protein sequence ID" value="MCG4687301.1"/>
    <property type="molecule type" value="Genomic_DNA"/>
</dbReference>
<evidence type="ECO:0000313" key="16">
    <source>
        <dbReference type="Proteomes" id="UP000260640"/>
    </source>
</evidence>
<evidence type="ECO:0000313" key="15">
    <source>
        <dbReference type="Proteomes" id="UP000061587"/>
    </source>
</evidence>
<dbReference type="AlphaFoldDB" id="A0A0P0M304"/>
<dbReference type="PATRIC" id="fig|821.40.peg.2940"/>
<dbReference type="EMBL" id="WDBY01000070">
    <property type="protein sequence ID" value="KAB6470814.1"/>
    <property type="molecule type" value="Genomic_DNA"/>
</dbReference>
<evidence type="ECO:0000313" key="5">
    <source>
        <dbReference type="EMBL" id="KAB6470814.1"/>
    </source>
</evidence>
<dbReference type="Proteomes" id="UP000260640">
    <property type="component" value="Unassembled WGS sequence"/>
</dbReference>
<reference evidence="15" key="1">
    <citation type="submission" date="2015-10" db="EMBL/GenBank/DDBJ databases">
        <title>Extensive mobilome-driven genome diversification in gut-associated Bacteroides vulgatus mpk.</title>
        <authorList>
            <person name="Beier S."/>
            <person name="Lange A."/>
            <person name="Huson D.H."/>
            <person name="Frick J.-S."/>
            <person name="Autenrieth I.B."/>
        </authorList>
    </citation>
    <scope>NUCLEOTIDE SEQUENCE [LARGE SCALE GENOMIC DNA]</scope>
    <source>
        <strain evidence="15">mpk</strain>
    </source>
</reference>
<dbReference type="EMBL" id="WCXA01000008">
    <property type="protein sequence ID" value="KAB3864458.1"/>
    <property type="molecule type" value="Genomic_DNA"/>
</dbReference>
<reference evidence="10" key="8">
    <citation type="submission" date="2023-01" db="EMBL/GenBank/DDBJ databases">
        <title>Human gut microbiome strain richness.</title>
        <authorList>
            <person name="Chen-Liaw A."/>
        </authorList>
    </citation>
    <scope>NUCLEOTIDE SEQUENCE</scope>
    <source>
        <strain evidence="10">H9_m1001271B151109d0_201107</strain>
    </source>
</reference>
<evidence type="ECO:0000313" key="4">
    <source>
        <dbReference type="EMBL" id="KAB6445893.1"/>
    </source>
</evidence>
<reference evidence="14 19" key="4">
    <citation type="journal article" date="2019" name="Nat. Commun.">
        <title>Gram positive-like bacteriocins with broad spectrum anti-Bacteroidales activity encoded on mobile elements of the human gut microbiota.</title>
        <authorList>
            <person name="Bechon N."/>
            <person name="Coyne M.J.Jr."/>
            <person name="Laclare-Mceneany V."/>
            <person name="Chatzidaki-Livanis M."/>
            <person name="Ghigo J.-M."/>
            <person name="Comstock L.E."/>
        </authorList>
    </citation>
    <scope>NUCLEOTIDE SEQUENCE [LARGE SCALE GENOMIC DNA]</scope>
    <source>
        <strain evidence="14 19">CL01T12C17</strain>
    </source>
</reference>
<dbReference type="Proteomes" id="UP001200843">
    <property type="component" value="Unassembled WGS sequence"/>
</dbReference>
<dbReference type="Proteomes" id="UP000408523">
    <property type="component" value="Unassembled WGS sequence"/>
</dbReference>
<evidence type="ECO:0000259" key="1">
    <source>
        <dbReference type="Pfam" id="PF16409"/>
    </source>
</evidence>
<reference evidence="20 21" key="5">
    <citation type="journal article" date="2019" name="Nat. Med.">
        <title>A library of human gut bacterial isolates paired with longitudinal multiomics data enables mechanistic microbiome research.</title>
        <authorList>
            <person name="Poyet M."/>
            <person name="Groussin M."/>
            <person name="Gibbons S.M."/>
            <person name="Avila-Pacheco J."/>
            <person name="Jiang X."/>
            <person name="Kearney S.M."/>
            <person name="Perrotta A.R."/>
            <person name="Berdy B."/>
            <person name="Zhao S."/>
            <person name="Lieberman T.D."/>
            <person name="Swanson P.K."/>
            <person name="Smith M."/>
            <person name="Roesemann S."/>
            <person name="Alexander J.E."/>
            <person name="Rich S.A."/>
            <person name="Livny J."/>
            <person name="Vlamakis H."/>
            <person name="Clish C."/>
            <person name="Bullock K."/>
            <person name="Deik A."/>
            <person name="Scott J."/>
            <person name="Pierce K.A."/>
            <person name="Xavier R.J."/>
            <person name="Alm E.J."/>
        </authorList>
    </citation>
    <scope>NUCLEOTIDE SEQUENCE [LARGE SCALE GENOMIC DNA]</scope>
    <source>
        <strain evidence="6 20">BIOML-A111</strain>
        <strain evidence="5 21">BIOML-A140</strain>
        <strain evidence="4 23">BIOML-A141</strain>
        <strain evidence="3 22">BIOML-A9</strain>
    </source>
</reference>
<dbReference type="Proteomes" id="UP000286392">
    <property type="component" value="Unassembled WGS sequence"/>
</dbReference>
<reference evidence="7" key="6">
    <citation type="submission" date="2021-06" db="EMBL/GenBank/DDBJ databases">
        <title>Collection of gut derived symbiotic bacterial strains cultured from healthy donors.</title>
        <authorList>
            <person name="Lin H."/>
            <person name="Littmann E."/>
            <person name="Pamer E.G."/>
        </authorList>
    </citation>
    <scope>NUCLEOTIDE SEQUENCE</scope>
    <source>
        <strain evidence="8">MSK.19.85</strain>
        <strain evidence="7">MSK.6.33</strain>
    </source>
</reference>
<dbReference type="RefSeq" id="WP_005843286.1">
    <property type="nucleotide sequence ID" value="NZ_BAABYE010000001.1"/>
</dbReference>
<evidence type="ECO:0000313" key="19">
    <source>
        <dbReference type="Proteomes" id="UP000408523"/>
    </source>
</evidence>
<dbReference type="Proteomes" id="UP000437431">
    <property type="component" value="Unassembled WGS sequence"/>
</dbReference>
<evidence type="ECO:0000313" key="11">
    <source>
        <dbReference type="EMBL" id="RGJ88716.1"/>
    </source>
</evidence>
<evidence type="ECO:0000313" key="3">
    <source>
        <dbReference type="EMBL" id="KAB3864458.1"/>
    </source>
</evidence>
<dbReference type="EMBL" id="WDBZ01000071">
    <property type="protein sequence ID" value="KAB6445893.1"/>
    <property type="molecule type" value="Genomic_DNA"/>
</dbReference>
<dbReference type="Pfam" id="PF16409">
    <property type="entry name" value="DUF5017"/>
    <property type="match status" value="1"/>
</dbReference>
<dbReference type="EMBL" id="QSPP01000018">
    <property type="protein sequence ID" value="RGJ88716.1"/>
    <property type="molecule type" value="Genomic_DNA"/>
</dbReference>